<feature type="region of interest" description="Disordered" evidence="9">
    <location>
        <begin position="629"/>
        <end position="688"/>
    </location>
</feature>
<evidence type="ECO:0000256" key="4">
    <source>
        <dbReference type="ARBA" id="ARBA00022968"/>
    </source>
</evidence>
<keyword evidence="5 10" id="KW-1133">Transmembrane helix</keyword>
<dbReference type="InterPro" id="IPR005629">
    <property type="entry name" value="Skn1/Kre6/Sbg1"/>
</dbReference>
<keyword evidence="8" id="KW-0961">Cell wall biogenesis/degradation</keyword>
<keyword evidence="3 10" id="KW-0812">Transmembrane</keyword>
<evidence type="ECO:0000313" key="12">
    <source>
        <dbReference type="EMBL" id="TIC30721.1"/>
    </source>
</evidence>
<evidence type="ECO:0000259" key="11">
    <source>
        <dbReference type="PROSITE" id="PS51762"/>
    </source>
</evidence>
<reference evidence="12 13" key="1">
    <citation type="submission" date="2019-03" db="EMBL/GenBank/DDBJ databases">
        <title>Sequencing 25 genomes of Wallemia mellicola.</title>
        <authorList>
            <person name="Gostincar C."/>
        </authorList>
    </citation>
    <scope>NUCLEOTIDE SEQUENCE [LARGE SCALE GENOMIC DNA]</scope>
    <source>
        <strain evidence="12 13">EXF-8738</strain>
    </source>
</reference>
<dbReference type="GO" id="GO:0006078">
    <property type="term" value="P:(1-&gt;6)-beta-D-glucan biosynthetic process"/>
    <property type="evidence" value="ECO:0007669"/>
    <property type="project" value="TreeGrafter"/>
</dbReference>
<dbReference type="PANTHER" id="PTHR31361:SF1">
    <property type="entry name" value="BETA-GLUCAN SYNTHESIS-ASSOCIATED PROTEIN KRE6-RELATED"/>
    <property type="match status" value="1"/>
</dbReference>
<evidence type="ECO:0000313" key="13">
    <source>
        <dbReference type="Proteomes" id="UP000305647"/>
    </source>
</evidence>
<dbReference type="GO" id="GO:0005789">
    <property type="term" value="C:endoplasmic reticulum membrane"/>
    <property type="evidence" value="ECO:0007669"/>
    <property type="project" value="TreeGrafter"/>
</dbReference>
<keyword evidence="4" id="KW-0735">Signal-anchor</keyword>
<comment type="caution">
    <text evidence="12">The sequence shown here is derived from an EMBL/GenBank/DDBJ whole genome shotgun (WGS) entry which is preliminary data.</text>
</comment>
<keyword evidence="7" id="KW-0325">Glycoprotein</keyword>
<dbReference type="SUPFAM" id="SSF49899">
    <property type="entry name" value="Concanavalin A-like lectins/glucanases"/>
    <property type="match status" value="1"/>
</dbReference>
<dbReference type="GO" id="GO:0005886">
    <property type="term" value="C:plasma membrane"/>
    <property type="evidence" value="ECO:0007669"/>
    <property type="project" value="TreeGrafter"/>
</dbReference>
<dbReference type="EMBL" id="SPRO01000017">
    <property type="protein sequence ID" value="TIC30721.1"/>
    <property type="molecule type" value="Genomic_DNA"/>
</dbReference>
<name>A0A4V4MTZ3_9BASI</name>
<gene>
    <name evidence="12" type="ORF">E3Q10_02013</name>
</gene>
<dbReference type="Pfam" id="PF03935">
    <property type="entry name" value="SKN1_KRE6_Sbg1"/>
    <property type="match status" value="1"/>
</dbReference>
<evidence type="ECO:0000256" key="6">
    <source>
        <dbReference type="ARBA" id="ARBA00023136"/>
    </source>
</evidence>
<evidence type="ECO:0000256" key="5">
    <source>
        <dbReference type="ARBA" id="ARBA00022989"/>
    </source>
</evidence>
<proteinExistence type="inferred from homology"/>
<dbReference type="GO" id="GO:0031505">
    <property type="term" value="P:fungal-type cell wall organization"/>
    <property type="evidence" value="ECO:0007669"/>
    <property type="project" value="TreeGrafter"/>
</dbReference>
<dbReference type="AlphaFoldDB" id="A0A4V4MTZ3"/>
<evidence type="ECO:0000256" key="3">
    <source>
        <dbReference type="ARBA" id="ARBA00022692"/>
    </source>
</evidence>
<keyword evidence="6 10" id="KW-0472">Membrane</keyword>
<evidence type="ECO:0000256" key="10">
    <source>
        <dbReference type="SAM" id="Phobius"/>
    </source>
</evidence>
<feature type="compositionally biased region" description="Pro residues" evidence="9">
    <location>
        <begin position="634"/>
        <end position="643"/>
    </location>
</feature>
<feature type="domain" description="GH16" evidence="11">
    <location>
        <begin position="122"/>
        <end position="503"/>
    </location>
</feature>
<evidence type="ECO:0000256" key="7">
    <source>
        <dbReference type="ARBA" id="ARBA00023180"/>
    </source>
</evidence>
<protein>
    <submittedName>
        <fullName evidence="12">SKN1-domain-containing protein</fullName>
    </submittedName>
</protein>
<dbReference type="Gene3D" id="2.60.120.200">
    <property type="match status" value="2"/>
</dbReference>
<sequence>MQEAKYYGLGLENYGDASSRRRKNESISYRGWTRGYEVDDLIHDPKQSKVWDRSYNFGNAFNSRAFFNVGLLVLTVVGLFTLFAGYPLYAYYGKTNTVSHHGQFAHYNKTGQIPWSMPRRGLIDPDTPMENRTRIGTDGHLYELVFSDEFNEDGRTFWPGDDPYFEAADMHYWSTRNLEWYSPRQVTTSDGSLRLTLNETSSHNLDFEGGMLTTWNKFCFTGGYVSASVQLPGTNDVWGIWPAFWIMGNLGRAGYGATLDGMWPYTYDACDVGTLQNQTMGNYPELAYTSGIEGKALSFLPGQRLSRCTCANEIHPGPMHEDGTFVGRSAAEIDVFEALVDADMNLALSSMSGQFAPFNPHYDWKNDTEMWLKYPEQDKYNEFQGGEWQQSTSVRLVNNQNAYEKSGGEYETYGLEYNPGYGQDGYIAWHMANENRYTIFADAMRAVPELGISDRHISGEPMYIILNNGISNNFGGINWDALDGTWPNVMSIDWIRVYQRRDRINLGCDPPNMPTAAYIDYYKDAYTNPNITTWEQMGEKPVKNAILNQDDPECEAAMQLVPDELIGHDNIKPVLPATLKPPIPAPENPGPLIMPPIPPEPDFSELEEDQRPTVYPYFVNPPPIRRPIHNLGPAAPPSLPNAPPFDRMPEEQSRPEPTAINEQLEPIETGRPHERPTGPHSIEDIGDI</sequence>
<comment type="subcellular location">
    <subcellularLocation>
        <location evidence="1">Membrane</location>
        <topology evidence="1">Single-pass type II membrane protein</topology>
    </subcellularLocation>
</comment>
<evidence type="ECO:0000256" key="9">
    <source>
        <dbReference type="SAM" id="MobiDB-lite"/>
    </source>
</evidence>
<accession>A0A4V4MTZ3</accession>
<dbReference type="GO" id="GO:0015926">
    <property type="term" value="F:glucosidase activity"/>
    <property type="evidence" value="ECO:0007669"/>
    <property type="project" value="TreeGrafter"/>
</dbReference>
<evidence type="ECO:0000256" key="1">
    <source>
        <dbReference type="ARBA" id="ARBA00004606"/>
    </source>
</evidence>
<evidence type="ECO:0000256" key="2">
    <source>
        <dbReference type="ARBA" id="ARBA00010962"/>
    </source>
</evidence>
<dbReference type="Proteomes" id="UP000305647">
    <property type="component" value="Unassembled WGS sequence"/>
</dbReference>
<feature type="compositionally biased region" description="Basic and acidic residues" evidence="9">
    <location>
        <begin position="668"/>
        <end position="688"/>
    </location>
</feature>
<comment type="similarity">
    <text evidence="2">Belongs to the SKN1/KRE6 family.</text>
</comment>
<evidence type="ECO:0000256" key="8">
    <source>
        <dbReference type="ARBA" id="ARBA00023316"/>
    </source>
</evidence>
<dbReference type="PANTHER" id="PTHR31361">
    <property type="entry name" value="BETA-GLUCAN SYNTHESIS-ASSOCIATED PROTEIN KRE6-RELATED"/>
    <property type="match status" value="1"/>
</dbReference>
<dbReference type="PROSITE" id="PS51762">
    <property type="entry name" value="GH16_2"/>
    <property type="match status" value="1"/>
</dbReference>
<dbReference type="OMA" id="PANNHEL"/>
<organism evidence="12 13">
    <name type="scientific">Wallemia mellicola</name>
    <dbReference type="NCBI Taxonomy" id="1708541"/>
    <lineage>
        <taxon>Eukaryota</taxon>
        <taxon>Fungi</taxon>
        <taxon>Dikarya</taxon>
        <taxon>Basidiomycota</taxon>
        <taxon>Wallemiomycotina</taxon>
        <taxon>Wallemiomycetes</taxon>
        <taxon>Wallemiales</taxon>
        <taxon>Wallemiaceae</taxon>
        <taxon>Wallemia</taxon>
    </lineage>
</organism>
<dbReference type="InterPro" id="IPR013320">
    <property type="entry name" value="ConA-like_dom_sf"/>
</dbReference>
<dbReference type="InterPro" id="IPR000757">
    <property type="entry name" value="Beta-glucanase-like"/>
</dbReference>
<feature type="transmembrane region" description="Helical" evidence="10">
    <location>
        <begin position="65"/>
        <end position="89"/>
    </location>
</feature>